<keyword evidence="5" id="KW-0680">Restriction system</keyword>
<dbReference type="EMBL" id="CP061281">
    <property type="protein sequence ID" value="QNS05995.1"/>
    <property type="molecule type" value="Genomic_DNA"/>
</dbReference>
<keyword evidence="3 6" id="KW-0808">Transferase</keyword>
<evidence type="ECO:0000256" key="6">
    <source>
        <dbReference type="PROSITE-ProRule" id="PRU01016"/>
    </source>
</evidence>
<evidence type="ECO:0000256" key="7">
    <source>
        <dbReference type="SAM" id="MobiDB-lite"/>
    </source>
</evidence>
<organism evidence="8 9">
    <name type="scientific">Streptomyces xanthii</name>
    <dbReference type="NCBI Taxonomy" id="2768069"/>
    <lineage>
        <taxon>Bacteria</taxon>
        <taxon>Bacillati</taxon>
        <taxon>Actinomycetota</taxon>
        <taxon>Actinomycetes</taxon>
        <taxon>Kitasatosporales</taxon>
        <taxon>Streptomycetaceae</taxon>
        <taxon>Streptomyces</taxon>
    </lineage>
</organism>
<dbReference type="AlphaFoldDB" id="A0A7H1BB90"/>
<dbReference type="InterPro" id="IPR050390">
    <property type="entry name" value="C5-Methyltransferase"/>
</dbReference>
<dbReference type="PROSITE" id="PS51679">
    <property type="entry name" value="SAM_MT_C5"/>
    <property type="match status" value="1"/>
</dbReference>
<dbReference type="GO" id="GO:0003886">
    <property type="term" value="F:DNA (cytosine-5-)-methyltransferase activity"/>
    <property type="evidence" value="ECO:0007669"/>
    <property type="project" value="UniProtKB-EC"/>
</dbReference>
<dbReference type="EC" id="2.1.1.37" evidence="1"/>
<evidence type="ECO:0000256" key="3">
    <source>
        <dbReference type="ARBA" id="ARBA00022679"/>
    </source>
</evidence>
<evidence type="ECO:0000256" key="2">
    <source>
        <dbReference type="ARBA" id="ARBA00022603"/>
    </source>
</evidence>
<dbReference type="GO" id="GO:0032259">
    <property type="term" value="P:methylation"/>
    <property type="evidence" value="ECO:0007669"/>
    <property type="project" value="UniProtKB-KW"/>
</dbReference>
<dbReference type="InterPro" id="IPR001525">
    <property type="entry name" value="C5_MeTfrase"/>
</dbReference>
<dbReference type="PRINTS" id="PR00105">
    <property type="entry name" value="C5METTRFRASE"/>
</dbReference>
<dbReference type="PANTHER" id="PTHR10629:SF52">
    <property type="entry name" value="DNA (CYTOSINE-5)-METHYLTRANSFERASE 1"/>
    <property type="match status" value="1"/>
</dbReference>
<dbReference type="Gene3D" id="3.90.120.10">
    <property type="entry name" value="DNA Methylase, subunit A, domain 2"/>
    <property type="match status" value="1"/>
</dbReference>
<comment type="similarity">
    <text evidence="6">Belongs to the class I-like SAM-binding methyltransferase superfamily. C5-methyltransferase family.</text>
</comment>
<evidence type="ECO:0000256" key="1">
    <source>
        <dbReference type="ARBA" id="ARBA00011975"/>
    </source>
</evidence>
<dbReference type="PANTHER" id="PTHR10629">
    <property type="entry name" value="CYTOSINE-SPECIFIC METHYLTRANSFERASE"/>
    <property type="match status" value="1"/>
</dbReference>
<name>A0A7H1BB90_9ACTN</name>
<dbReference type="GO" id="GO:0009307">
    <property type="term" value="P:DNA restriction-modification system"/>
    <property type="evidence" value="ECO:0007669"/>
    <property type="project" value="UniProtKB-KW"/>
</dbReference>
<dbReference type="Pfam" id="PF00145">
    <property type="entry name" value="DNA_methylase"/>
    <property type="match status" value="1"/>
</dbReference>
<feature type="active site" evidence="6">
    <location>
        <position position="80"/>
    </location>
</feature>
<accession>A0A7H1BB90</accession>
<dbReference type="REBASE" id="446448">
    <property type="entry name" value="M1.SspY14ORF22030P"/>
</dbReference>
<evidence type="ECO:0000256" key="5">
    <source>
        <dbReference type="ARBA" id="ARBA00022747"/>
    </source>
</evidence>
<evidence type="ECO:0000256" key="4">
    <source>
        <dbReference type="ARBA" id="ARBA00022691"/>
    </source>
</evidence>
<dbReference type="RefSeq" id="WP_188338679.1">
    <property type="nucleotide sequence ID" value="NZ_CP061281.1"/>
</dbReference>
<dbReference type="GO" id="GO:0003677">
    <property type="term" value="F:DNA binding"/>
    <property type="evidence" value="ECO:0007669"/>
    <property type="project" value="TreeGrafter"/>
</dbReference>
<gene>
    <name evidence="8" type="ORF">IAG42_22030</name>
</gene>
<keyword evidence="9" id="KW-1185">Reference proteome</keyword>
<dbReference type="GO" id="GO:0044027">
    <property type="term" value="P:negative regulation of gene expression via chromosomal CpG island methylation"/>
    <property type="evidence" value="ECO:0007669"/>
    <property type="project" value="TreeGrafter"/>
</dbReference>
<reference evidence="8 9" key="1">
    <citation type="submission" date="2020-09" db="EMBL/GenBank/DDBJ databases">
        <title>A novel species.</title>
        <authorList>
            <person name="Gao J."/>
        </authorList>
    </citation>
    <scope>NUCLEOTIDE SEQUENCE [LARGE SCALE GENOMIC DNA]</scope>
    <source>
        <strain evidence="8 9">CRXT-Y-14</strain>
    </source>
</reference>
<dbReference type="Gene3D" id="3.40.50.150">
    <property type="entry name" value="Vaccinia Virus protein VP39"/>
    <property type="match status" value="1"/>
</dbReference>
<protein>
    <recommendedName>
        <fullName evidence="1">DNA (cytosine-5-)-methyltransferase</fullName>
        <ecNumber evidence="1">2.1.1.37</ecNumber>
    </recommendedName>
</protein>
<dbReference type="SUPFAM" id="SSF53335">
    <property type="entry name" value="S-adenosyl-L-methionine-dependent methyltransferases"/>
    <property type="match status" value="1"/>
</dbReference>
<sequence length="368" mass="40350">MNAAPPSTSPFKIIDLFAGPGGLDQAARQLKVPSMGIEWDKDACATRAANGLPTEAGDVRDYGPTTIGEDFNVLAGGPPCQTFTVAGRGSGRRALDHVLTFADRLRNRDPLAKVREDLAALKDEETDKHDERTGLVLEPLRWALEAIDAGRPFQVIVLEQVPAVLPVWQRYAQILRAEGYAVAEPQVLHTEEYGVPQTRRRAILIARWTGEGRLLQGAPCMPETTHGRYHKRTSRQDHGLGLQPWVSMRDVLTDRDEPFTVVSNYGTGGDPKARGQRGSHEPSATVTGKISRNRIVGPDGRDRPRLTESEAGQLQTFPAVPDWLWAGAAVAQQIGNAVPPRLGMHVLAAALGFERDRLNKSLKEHYAY</sequence>
<evidence type="ECO:0000313" key="8">
    <source>
        <dbReference type="EMBL" id="QNS05995.1"/>
    </source>
</evidence>
<dbReference type="InterPro" id="IPR029063">
    <property type="entry name" value="SAM-dependent_MTases_sf"/>
</dbReference>
<dbReference type="KEGG" id="sxn:IAG42_22030"/>
<evidence type="ECO:0000313" key="9">
    <source>
        <dbReference type="Proteomes" id="UP000516428"/>
    </source>
</evidence>
<keyword evidence="2 6" id="KW-0489">Methyltransferase</keyword>
<proteinExistence type="inferred from homology"/>
<keyword evidence="4 6" id="KW-0949">S-adenosyl-L-methionine</keyword>
<feature type="region of interest" description="Disordered" evidence="7">
    <location>
        <begin position="263"/>
        <end position="284"/>
    </location>
</feature>
<dbReference type="Proteomes" id="UP000516428">
    <property type="component" value="Chromosome"/>
</dbReference>